<evidence type="ECO:0000313" key="3">
    <source>
        <dbReference type="EMBL" id="MDN3205938.1"/>
    </source>
</evidence>
<dbReference type="InterPro" id="IPR038713">
    <property type="entry name" value="Terminase_Gp1_N_sf"/>
</dbReference>
<dbReference type="Pfam" id="PF03592">
    <property type="entry name" value="Terminase_2"/>
    <property type="match status" value="1"/>
</dbReference>
<keyword evidence="4" id="KW-1185">Reference proteome</keyword>
<evidence type="ECO:0000256" key="1">
    <source>
        <dbReference type="ARBA" id="ARBA00022612"/>
    </source>
</evidence>
<dbReference type="InterPro" id="IPR052404">
    <property type="entry name" value="SPP1-like_terminase"/>
</dbReference>
<dbReference type="InterPro" id="IPR005335">
    <property type="entry name" value="Terminase_ssu"/>
</dbReference>
<comment type="caution">
    <text evidence="3">The sequence shown here is derived from an EMBL/GenBank/DDBJ whole genome shotgun (WGS) entry which is preliminary data.</text>
</comment>
<name>A0ABT7YHD5_9BACT</name>
<evidence type="ECO:0000256" key="2">
    <source>
        <dbReference type="ARBA" id="ARBA00023219"/>
    </source>
</evidence>
<proteinExistence type="predicted"/>
<feature type="non-terminal residue" evidence="3">
    <location>
        <position position="140"/>
    </location>
</feature>
<organism evidence="3 4">
    <name type="scientific">Algoriphagus sediminis</name>
    <dbReference type="NCBI Taxonomy" id="3057113"/>
    <lineage>
        <taxon>Bacteria</taxon>
        <taxon>Pseudomonadati</taxon>
        <taxon>Bacteroidota</taxon>
        <taxon>Cytophagia</taxon>
        <taxon>Cytophagales</taxon>
        <taxon>Cyclobacteriaceae</taxon>
        <taxon>Algoriphagus</taxon>
    </lineage>
</organism>
<dbReference type="RefSeq" id="WP_290003012.1">
    <property type="nucleotide sequence ID" value="NZ_JAUEPH010000010.1"/>
</dbReference>
<dbReference type="EMBL" id="JAUEPH010000010">
    <property type="protein sequence ID" value="MDN3205938.1"/>
    <property type="molecule type" value="Genomic_DNA"/>
</dbReference>
<keyword evidence="1" id="KW-1188">Viral release from host cell</keyword>
<gene>
    <name evidence="3" type="ORF">QVH07_17420</name>
</gene>
<sequence length="140" mass="15624">MLTKTLEKPNYLSDKEFLFANYYLGEANLNATEAAKLAGYSEHTARQQGSRLLSNVNIKSYIQTQVAEVLEKEGVTQERVLQEIISIAFARISDLYQDGWTLKPVSQIPKDKIGAIDVKITESNNGKRKTVTVSNNSNAK</sequence>
<accession>A0ABT7YHD5</accession>
<dbReference type="PANTHER" id="PTHR41328">
    <property type="entry name" value="TERMINASE SMALL SUBUNIT-RELATED"/>
    <property type="match status" value="1"/>
</dbReference>
<dbReference type="Proteomes" id="UP001171916">
    <property type="component" value="Unassembled WGS sequence"/>
</dbReference>
<dbReference type="PANTHER" id="PTHR41328:SF2">
    <property type="entry name" value="TERMINASE SMALL SUBUNIT"/>
    <property type="match status" value="1"/>
</dbReference>
<keyword evidence="2" id="KW-0231">Viral genome packaging</keyword>
<dbReference type="Gene3D" id="1.10.10.1400">
    <property type="entry name" value="Terminase, small subunit, N-terminal DNA-binding domain, HTH motif"/>
    <property type="match status" value="1"/>
</dbReference>
<protein>
    <submittedName>
        <fullName evidence="3">Terminase small subunit</fullName>
    </submittedName>
</protein>
<evidence type="ECO:0000313" key="4">
    <source>
        <dbReference type="Proteomes" id="UP001171916"/>
    </source>
</evidence>
<reference evidence="3" key="1">
    <citation type="submission" date="2023-06" db="EMBL/GenBank/DDBJ databases">
        <title>Robiginitalea aurantiacus sp. nov. and Algoriphagus sediminis sp. nov., isolated from coastal sediment.</title>
        <authorList>
            <person name="Zhou Z.Y."/>
            <person name="An J."/>
            <person name="Jia Y.W."/>
            <person name="Du Z.J."/>
        </authorList>
    </citation>
    <scope>NUCLEOTIDE SEQUENCE</scope>
    <source>
        <strain evidence="3">C2-7</strain>
    </source>
</reference>